<protein>
    <submittedName>
        <fullName evidence="7">Sporulation integral membrane protein YtvI</fullName>
    </submittedName>
</protein>
<feature type="transmembrane region" description="Helical" evidence="6">
    <location>
        <begin position="61"/>
        <end position="86"/>
    </location>
</feature>
<dbReference type="PANTHER" id="PTHR21716:SF68">
    <property type="entry name" value="TRANSPORT PROTEIN YTVI-RELATED"/>
    <property type="match status" value="1"/>
</dbReference>
<name>A0A410DMY1_9CLOT</name>
<evidence type="ECO:0000256" key="5">
    <source>
        <dbReference type="ARBA" id="ARBA00023136"/>
    </source>
</evidence>
<comment type="similarity">
    <text evidence="2">Belongs to the autoinducer-2 exporter (AI-2E) (TC 2.A.86) family.</text>
</comment>
<proteinExistence type="inferred from homology"/>
<gene>
    <name evidence="7" type="primary">ytvI</name>
    <name evidence="7" type="ORF">C1I91_01290</name>
</gene>
<evidence type="ECO:0000256" key="2">
    <source>
        <dbReference type="ARBA" id="ARBA00009773"/>
    </source>
</evidence>
<sequence length="352" mass="39947">MDKLQQRIERLGVFFILYTLFFYLFFSTLKYTIPFVLAILSALLLRYPTRLMIEKLKFKDWLASLLSTLVFFGFFISLNIIIWTSIVNELIGLIRYLQKLIANNSSDIYNYFMSLQDYLSHLNIDPSIVDTVQKNLSSSATRLINLTIGAGSSLVQSILTVLSYVPYIGMVVIFTLITTYFFTKKVAISTTSGLLSFIPTGSEKVILVINHVRKMLKNYILSYLLIIFITFIFTFIGFTLFRVKYSLILSILCAVLDLLPVLGIPLVYIPLAIMNVLAKNYVTGFGILILYAIVFFVRQIIEPKIMSTSLGLNPLAVLAAIFIGIQAGGIIGMLFCMFLVVFYEIFRKVDVL</sequence>
<organism evidence="7 8">
    <name type="scientific">Clostridium manihotivorum</name>
    <dbReference type="NCBI Taxonomy" id="2320868"/>
    <lineage>
        <taxon>Bacteria</taxon>
        <taxon>Bacillati</taxon>
        <taxon>Bacillota</taxon>
        <taxon>Clostridia</taxon>
        <taxon>Eubacteriales</taxon>
        <taxon>Clostridiaceae</taxon>
        <taxon>Clostridium</taxon>
    </lineage>
</organism>
<dbReference type="Proteomes" id="UP000286268">
    <property type="component" value="Chromosome"/>
</dbReference>
<feature type="transmembrane region" description="Helical" evidence="6">
    <location>
        <begin position="281"/>
        <end position="301"/>
    </location>
</feature>
<comment type="subcellular location">
    <subcellularLocation>
        <location evidence="1">Membrane</location>
        <topology evidence="1">Multi-pass membrane protein</topology>
    </subcellularLocation>
</comment>
<dbReference type="GO" id="GO:0055085">
    <property type="term" value="P:transmembrane transport"/>
    <property type="evidence" value="ECO:0007669"/>
    <property type="project" value="TreeGrafter"/>
</dbReference>
<evidence type="ECO:0000256" key="1">
    <source>
        <dbReference type="ARBA" id="ARBA00004141"/>
    </source>
</evidence>
<feature type="transmembrane region" description="Helical" evidence="6">
    <location>
        <begin position="7"/>
        <end position="25"/>
    </location>
</feature>
<keyword evidence="3 6" id="KW-0812">Transmembrane</keyword>
<keyword evidence="4 6" id="KW-1133">Transmembrane helix</keyword>
<reference evidence="7 8" key="1">
    <citation type="submission" date="2018-01" db="EMBL/GenBank/DDBJ databases">
        <title>Genome Sequencing and Assembly of Anaerobacter polyendosporus strain CT4.</title>
        <authorList>
            <person name="Tachaapaikoon C."/>
            <person name="Sutheeworapong S."/>
            <person name="Jenjaroenpun P."/>
            <person name="Wongsurawat T."/>
            <person name="Nookeaw I."/>
            <person name="Cheawchanlertfa P."/>
            <person name="Kosugi A."/>
            <person name="Cheevadhanarak S."/>
            <person name="Ratanakhanokchai K."/>
        </authorList>
    </citation>
    <scope>NUCLEOTIDE SEQUENCE [LARGE SCALE GENOMIC DNA]</scope>
    <source>
        <strain evidence="7 8">CT4</strain>
    </source>
</reference>
<evidence type="ECO:0000256" key="3">
    <source>
        <dbReference type="ARBA" id="ARBA00022692"/>
    </source>
</evidence>
<dbReference type="AlphaFoldDB" id="A0A410DMY1"/>
<dbReference type="GO" id="GO:0016020">
    <property type="term" value="C:membrane"/>
    <property type="evidence" value="ECO:0007669"/>
    <property type="project" value="UniProtKB-SubCell"/>
</dbReference>
<evidence type="ECO:0000313" key="8">
    <source>
        <dbReference type="Proteomes" id="UP000286268"/>
    </source>
</evidence>
<evidence type="ECO:0000256" key="6">
    <source>
        <dbReference type="SAM" id="Phobius"/>
    </source>
</evidence>
<dbReference type="EMBL" id="CP025746">
    <property type="protein sequence ID" value="QAA30416.1"/>
    <property type="molecule type" value="Genomic_DNA"/>
</dbReference>
<feature type="transmembrane region" description="Helical" evidence="6">
    <location>
        <begin position="31"/>
        <end position="49"/>
    </location>
</feature>
<feature type="transmembrane region" description="Helical" evidence="6">
    <location>
        <begin position="247"/>
        <end position="269"/>
    </location>
</feature>
<dbReference type="NCBIfam" id="TIGR02872">
    <property type="entry name" value="spore_ytvI"/>
    <property type="match status" value="1"/>
</dbReference>
<feature type="transmembrane region" description="Helical" evidence="6">
    <location>
        <begin position="321"/>
        <end position="346"/>
    </location>
</feature>
<dbReference type="RefSeq" id="WP_128210869.1">
    <property type="nucleotide sequence ID" value="NZ_CP025746.1"/>
</dbReference>
<dbReference type="KEGG" id="cmah:C1I91_01290"/>
<dbReference type="InterPro" id="IPR002549">
    <property type="entry name" value="AI-2E-like"/>
</dbReference>
<feature type="transmembrane region" description="Helical" evidence="6">
    <location>
        <begin position="164"/>
        <end position="182"/>
    </location>
</feature>
<dbReference type="OrthoDB" id="9774361at2"/>
<evidence type="ECO:0000313" key="7">
    <source>
        <dbReference type="EMBL" id="QAA30416.1"/>
    </source>
</evidence>
<dbReference type="InterPro" id="IPR014227">
    <property type="entry name" value="YtvI-like"/>
</dbReference>
<dbReference type="PANTHER" id="PTHR21716">
    <property type="entry name" value="TRANSMEMBRANE PROTEIN"/>
    <property type="match status" value="1"/>
</dbReference>
<evidence type="ECO:0000256" key="4">
    <source>
        <dbReference type="ARBA" id="ARBA00022989"/>
    </source>
</evidence>
<feature type="transmembrane region" description="Helical" evidence="6">
    <location>
        <begin position="220"/>
        <end position="241"/>
    </location>
</feature>
<keyword evidence="8" id="KW-1185">Reference proteome</keyword>
<keyword evidence="5 6" id="KW-0472">Membrane</keyword>
<dbReference type="Pfam" id="PF01594">
    <property type="entry name" value="AI-2E_transport"/>
    <property type="match status" value="1"/>
</dbReference>
<accession>A0A410DMY1</accession>